<accession>A0A0D6MIH5</accession>
<dbReference type="EMBL" id="BALE01000009">
    <property type="protein sequence ID" value="GAN53250.1"/>
    <property type="molecule type" value="Genomic_DNA"/>
</dbReference>
<reference evidence="1 2" key="1">
    <citation type="submission" date="2012-10" db="EMBL/GenBank/DDBJ databases">
        <title>Genome sequencing of Tanticharoenia sakaeratensis NBRC 103193.</title>
        <authorList>
            <person name="Azuma Y."/>
            <person name="Hadano H."/>
            <person name="Hirakawa H."/>
            <person name="Matsushita K."/>
        </authorList>
    </citation>
    <scope>NUCLEOTIDE SEQUENCE [LARGE SCALE GENOMIC DNA]</scope>
    <source>
        <strain evidence="1 2">NBRC 103193</strain>
    </source>
</reference>
<gene>
    <name evidence="1" type="ORF">Tasa_009_045</name>
</gene>
<dbReference type="AlphaFoldDB" id="A0A0D6MIH5"/>
<dbReference type="Proteomes" id="UP000032679">
    <property type="component" value="Unassembled WGS sequence"/>
</dbReference>
<comment type="caution">
    <text evidence="1">The sequence shown here is derived from an EMBL/GenBank/DDBJ whole genome shotgun (WGS) entry which is preliminary data.</text>
</comment>
<name>A0A0D6MIH5_9PROT</name>
<sequence>MGLCDADIYSDSRPGCGEVVNHVLVWVRESADPAYLIRPQGMRWVLIDQIRESDLGIYSSFEAALNAIRPVLPIRDIAAA</sequence>
<evidence type="ECO:0000313" key="1">
    <source>
        <dbReference type="EMBL" id="GAN53250.1"/>
    </source>
</evidence>
<evidence type="ECO:0000313" key="2">
    <source>
        <dbReference type="Proteomes" id="UP000032679"/>
    </source>
</evidence>
<organism evidence="1 2">
    <name type="scientific">Tanticharoenia sakaeratensis NBRC 103193</name>
    <dbReference type="NCBI Taxonomy" id="1231623"/>
    <lineage>
        <taxon>Bacteria</taxon>
        <taxon>Pseudomonadati</taxon>
        <taxon>Pseudomonadota</taxon>
        <taxon>Alphaproteobacteria</taxon>
        <taxon>Acetobacterales</taxon>
        <taxon>Acetobacteraceae</taxon>
        <taxon>Tanticharoenia</taxon>
    </lineage>
</organism>
<keyword evidence="2" id="KW-1185">Reference proteome</keyword>
<protein>
    <submittedName>
        <fullName evidence="1">Uncharacterized protein</fullName>
    </submittedName>
</protein>
<proteinExistence type="predicted"/>